<keyword evidence="5" id="KW-1185">Reference proteome</keyword>
<proteinExistence type="inferred from homology"/>
<feature type="domain" description="Remorin C-terminal" evidence="3">
    <location>
        <begin position="275"/>
        <end position="363"/>
    </location>
</feature>
<evidence type="ECO:0000313" key="5">
    <source>
        <dbReference type="Proteomes" id="UP000030645"/>
    </source>
</evidence>
<dbReference type="eggNOG" id="ENOG502RFM7">
    <property type="taxonomic scope" value="Eukaryota"/>
</dbReference>
<feature type="region of interest" description="Disordered" evidence="2">
    <location>
        <begin position="244"/>
        <end position="264"/>
    </location>
</feature>
<protein>
    <recommendedName>
        <fullName evidence="3">Remorin C-terminal domain-containing protein</fullName>
    </recommendedName>
</protein>
<accession>W9QUE1</accession>
<feature type="region of interest" description="Disordered" evidence="2">
    <location>
        <begin position="1"/>
        <end position="58"/>
    </location>
</feature>
<dbReference type="Pfam" id="PF03763">
    <property type="entry name" value="Remorin_C"/>
    <property type="match status" value="1"/>
</dbReference>
<dbReference type="KEGG" id="mnt:21394337"/>
<dbReference type="InterPro" id="IPR005516">
    <property type="entry name" value="Remorin_C"/>
</dbReference>
<name>W9QUE1_9ROSA</name>
<comment type="similarity">
    <text evidence="1">Belongs to the remorin family.</text>
</comment>
<dbReference type="STRING" id="981085.W9QUE1"/>
<organism evidence="4 5">
    <name type="scientific">Morus notabilis</name>
    <dbReference type="NCBI Taxonomy" id="981085"/>
    <lineage>
        <taxon>Eukaryota</taxon>
        <taxon>Viridiplantae</taxon>
        <taxon>Streptophyta</taxon>
        <taxon>Embryophyta</taxon>
        <taxon>Tracheophyta</taxon>
        <taxon>Spermatophyta</taxon>
        <taxon>Magnoliopsida</taxon>
        <taxon>eudicotyledons</taxon>
        <taxon>Gunneridae</taxon>
        <taxon>Pentapetalae</taxon>
        <taxon>rosids</taxon>
        <taxon>fabids</taxon>
        <taxon>Rosales</taxon>
        <taxon>Moraceae</taxon>
        <taxon>Moreae</taxon>
        <taxon>Morus</taxon>
    </lineage>
</organism>
<evidence type="ECO:0000259" key="3">
    <source>
        <dbReference type="Pfam" id="PF03763"/>
    </source>
</evidence>
<dbReference type="AlphaFoldDB" id="W9QUE1"/>
<dbReference type="OrthoDB" id="648416at2759"/>
<gene>
    <name evidence="4" type="ORF">L484_011063</name>
</gene>
<evidence type="ECO:0000256" key="2">
    <source>
        <dbReference type="SAM" id="MobiDB-lite"/>
    </source>
</evidence>
<evidence type="ECO:0000256" key="1">
    <source>
        <dbReference type="ARBA" id="ARBA00005711"/>
    </source>
</evidence>
<dbReference type="PANTHER" id="PTHR31471">
    <property type="entry name" value="OS02G0116800 PROTEIN"/>
    <property type="match status" value="1"/>
</dbReference>
<dbReference type="PANTHER" id="PTHR31471:SF2">
    <property type="entry name" value="REMORIN FAMILY PROTEIN"/>
    <property type="match status" value="1"/>
</dbReference>
<dbReference type="EMBL" id="KE344179">
    <property type="protein sequence ID" value="EXB54401.1"/>
    <property type="molecule type" value="Genomic_DNA"/>
</dbReference>
<dbReference type="Proteomes" id="UP000030645">
    <property type="component" value="Unassembled WGS sequence"/>
</dbReference>
<sequence length="383" mass="42092">MRKRSASHDLGTFPSPGAPQYRGSSIGYQKGWASERVPPPQMAAGGRQIGMTFNSGRTLPSKWEDAERWICSPLSGYGISTNSKSLSSQPQKRPKSKSGPIVQTANSTSNAYYSNSHSPFSTGVLAAESLYGGGGGPLKRLASSIPGWPEMGESNGCPSPKMKNNGAEKNEETWASRAVLQRDMATQMSPKDCRCSVSSTMGRSSFASFPSALLSIMEQQSNHSAKMEVKDVQVDKRATMIRWSKKRGSRMSKKDQSDANDFGENAIGVSSSSLDVSEAAMNNSKVQREEAKITAWENLQKAKAEASIRKLEMKLEKKRSATMDKIIDKLRTAQFKAHKMRSKLSSDHHDQHQEVAATPHKFLTFRKHVLVGSLSRFFVCRAF</sequence>
<evidence type="ECO:0000313" key="4">
    <source>
        <dbReference type="EMBL" id="EXB54401.1"/>
    </source>
</evidence>
<feature type="region of interest" description="Disordered" evidence="2">
    <location>
        <begin position="81"/>
        <end position="104"/>
    </location>
</feature>
<reference evidence="5" key="1">
    <citation type="submission" date="2013-01" db="EMBL/GenBank/DDBJ databases">
        <title>Draft Genome Sequence of a Mulberry Tree, Morus notabilis C.K. Schneid.</title>
        <authorList>
            <person name="He N."/>
            <person name="Zhao S."/>
        </authorList>
    </citation>
    <scope>NUCLEOTIDE SEQUENCE</scope>
</reference>